<dbReference type="InterPro" id="IPR012334">
    <property type="entry name" value="Pectin_lyas_fold"/>
</dbReference>
<evidence type="ECO:0000313" key="1">
    <source>
        <dbReference type="EMBL" id="MBO0902666.1"/>
    </source>
</evidence>
<protein>
    <submittedName>
        <fullName evidence="1">DUF2793 domain-containing protein</fullName>
    </submittedName>
</protein>
<sequence>MSDTTDRLALPYILADQAQKHVTHNEALARLDALVHLAVLDRDRAEPPAEPGAAARHVVAAEPSGAWSGREGSIAVWQDGAWLFLEPETGWRAWCVAEKTLLVYGDEGWSAAGPGAADFAAGVLSRLGVNTAADGFNRLAVKTSALLVSHDDVSGDGNGSVLGTFNKEASGNDAGFNFQSGWSTRALMGLYGDEDFRIKVSPDGATFHDAMVVGRATGIVSFPKGGVREQLAADRTYWVRTDGDDANDGLADTASGAFRTIQHAVDVANGLDAGIHTVTISVAAGSYDEAVRLDKAKLGTMQIVGDVTTPANVSTRSFNCSNGAIWSVRGFRLTFVNGIRADTRGQLSFDRIDFQGTGVAIYVNNALAIGQGATLKFGSGVTTIASLYNYGFLTLYGATLDLAAGTAWSSAGAFFLTLLSLAWLQAATFTGSTATGKRYSIGLNSTLSTGSGGANFIPGDAAGSTATGGQYV</sequence>
<proteinExistence type="predicted"/>
<dbReference type="InterPro" id="IPR021251">
    <property type="entry name" value="DUF2793"/>
</dbReference>
<reference evidence="1 2" key="1">
    <citation type="submission" date="2021-03" db="EMBL/GenBank/DDBJ databases">
        <title>Whole genome sequence of Jiella sp. MQZ13P-4.</title>
        <authorList>
            <person name="Tuo L."/>
        </authorList>
    </citation>
    <scope>NUCLEOTIDE SEQUENCE [LARGE SCALE GENOMIC DNA]</scope>
    <source>
        <strain evidence="1 2">MQZ13P-4</strain>
    </source>
</reference>
<dbReference type="SUPFAM" id="SSF51126">
    <property type="entry name" value="Pectin lyase-like"/>
    <property type="match status" value="1"/>
</dbReference>
<dbReference type="Proteomes" id="UP000664288">
    <property type="component" value="Unassembled WGS sequence"/>
</dbReference>
<organism evidence="1 2">
    <name type="scientific">Jiella sonneratiae</name>
    <dbReference type="NCBI Taxonomy" id="2816856"/>
    <lineage>
        <taxon>Bacteria</taxon>
        <taxon>Pseudomonadati</taxon>
        <taxon>Pseudomonadota</taxon>
        <taxon>Alphaproteobacteria</taxon>
        <taxon>Hyphomicrobiales</taxon>
        <taxon>Aurantimonadaceae</taxon>
        <taxon>Jiella</taxon>
    </lineage>
</organism>
<dbReference type="RefSeq" id="WP_207349308.1">
    <property type="nucleotide sequence ID" value="NZ_JAFMPY010000003.1"/>
</dbReference>
<keyword evidence="2" id="KW-1185">Reference proteome</keyword>
<dbReference type="Gene3D" id="2.160.20.10">
    <property type="entry name" value="Single-stranded right-handed beta-helix, Pectin lyase-like"/>
    <property type="match status" value="1"/>
</dbReference>
<dbReference type="EMBL" id="JAFMPY010000003">
    <property type="protein sequence ID" value="MBO0902666.1"/>
    <property type="molecule type" value="Genomic_DNA"/>
</dbReference>
<accession>A0ABS3J267</accession>
<name>A0ABS3J267_9HYPH</name>
<dbReference type="InterPro" id="IPR011050">
    <property type="entry name" value="Pectin_lyase_fold/virulence"/>
</dbReference>
<evidence type="ECO:0000313" key="2">
    <source>
        <dbReference type="Proteomes" id="UP000664288"/>
    </source>
</evidence>
<gene>
    <name evidence="1" type="ORF">J1C47_03365</name>
</gene>
<comment type="caution">
    <text evidence="1">The sequence shown here is derived from an EMBL/GenBank/DDBJ whole genome shotgun (WGS) entry which is preliminary data.</text>
</comment>
<dbReference type="Pfam" id="PF10983">
    <property type="entry name" value="DUF2793"/>
    <property type="match status" value="1"/>
</dbReference>